<dbReference type="SUPFAM" id="SSF56327">
    <property type="entry name" value="LDH C-terminal domain-like"/>
    <property type="match status" value="1"/>
</dbReference>
<dbReference type="GO" id="GO:0016616">
    <property type="term" value="F:oxidoreductase activity, acting on the CH-OH group of donors, NAD or NADP as acceptor"/>
    <property type="evidence" value="ECO:0007669"/>
    <property type="project" value="InterPro"/>
</dbReference>
<accession>A0A0C1U2D6</accession>
<feature type="site" description="Increases basicity of active site Tyr" evidence="10">
    <location>
        <position position="111"/>
    </location>
</feature>
<keyword evidence="3 9" id="KW-0479">Metal-binding</keyword>
<evidence type="ECO:0000256" key="9">
    <source>
        <dbReference type="PIRSR" id="PIRSR601088-3"/>
    </source>
</evidence>
<evidence type="ECO:0000256" key="3">
    <source>
        <dbReference type="ARBA" id="ARBA00022723"/>
    </source>
</evidence>
<keyword evidence="6 9" id="KW-0464">Manganese</keyword>
<comment type="similarity">
    <text evidence="1 11">Belongs to the glycosyl hydrolase 4 family.</text>
</comment>
<dbReference type="InterPro" id="IPR036291">
    <property type="entry name" value="NAD(P)-bd_dom_sf"/>
</dbReference>
<evidence type="ECO:0000256" key="2">
    <source>
        <dbReference type="ARBA" id="ARBA00011881"/>
    </source>
</evidence>
<evidence type="ECO:0000256" key="11">
    <source>
        <dbReference type="RuleBase" id="RU361152"/>
    </source>
</evidence>
<comment type="subunit">
    <text evidence="2">Homotetramer.</text>
</comment>
<proteinExistence type="inferred from homology"/>
<dbReference type="PRINTS" id="PR00732">
    <property type="entry name" value="GLHYDRLASE4"/>
</dbReference>
<dbReference type="PANTHER" id="PTHR32092">
    <property type="entry name" value="6-PHOSPHO-BETA-GLUCOSIDASE-RELATED"/>
    <property type="match status" value="1"/>
</dbReference>
<dbReference type="InterPro" id="IPR019802">
    <property type="entry name" value="GlycHydrolase_4_CS"/>
</dbReference>
<dbReference type="Gene3D" id="3.40.50.720">
    <property type="entry name" value="NAD(P)-binding Rossmann-like Domain"/>
    <property type="match status" value="1"/>
</dbReference>
<protein>
    <recommendedName>
        <fullName evidence="12">Glycosyl hydrolase family 4 C-terminal domain-containing protein</fullName>
    </recommendedName>
</protein>
<dbReference type="PROSITE" id="PS01324">
    <property type="entry name" value="GLYCOSYL_HYDROL_F4"/>
    <property type="match status" value="1"/>
</dbReference>
<reference evidence="13 14" key="1">
    <citation type="journal article" date="2015" name="Infect. Genet. Evol.">
        <title>Genomic sequences of six botulinum neurotoxin-producing strains representing three clostridial species illustrate the mobility and diversity of botulinum neurotoxin genes.</title>
        <authorList>
            <person name="Smith T.J."/>
            <person name="Hill K.K."/>
            <person name="Xie G."/>
            <person name="Foley B.T."/>
            <person name="Williamson C.H."/>
            <person name="Foster J.T."/>
            <person name="Johnson S.L."/>
            <person name="Chertkov O."/>
            <person name="Teshima H."/>
            <person name="Gibbons H.S."/>
            <person name="Johnsky L.A."/>
            <person name="Karavis M.A."/>
            <person name="Smith L.A."/>
        </authorList>
    </citation>
    <scope>NUCLEOTIDE SEQUENCE [LARGE SCALE GENOMIC DNA]</scope>
    <source>
        <strain evidence="13 14">CDC 2741</strain>
    </source>
</reference>
<dbReference type="Pfam" id="PF11975">
    <property type="entry name" value="Glyco_hydro_4C"/>
    <property type="match status" value="1"/>
</dbReference>
<evidence type="ECO:0000256" key="8">
    <source>
        <dbReference type="PIRSR" id="PIRSR601088-2"/>
    </source>
</evidence>
<feature type="domain" description="Glycosyl hydrolase family 4 C-terminal" evidence="12">
    <location>
        <begin position="195"/>
        <end position="409"/>
    </location>
</feature>
<dbReference type="GO" id="GO:0005975">
    <property type="term" value="P:carbohydrate metabolic process"/>
    <property type="evidence" value="ECO:0007669"/>
    <property type="project" value="InterPro"/>
</dbReference>
<dbReference type="InterPro" id="IPR015955">
    <property type="entry name" value="Lactate_DH/Glyco_Ohase_4_C"/>
</dbReference>
<feature type="binding site" evidence="9">
    <location>
        <position position="200"/>
    </location>
    <ligand>
        <name>Mn(2+)</name>
        <dbReference type="ChEBI" id="CHEBI:29035"/>
    </ligand>
</feature>
<keyword evidence="4 11" id="KW-0378">Hydrolase</keyword>
<dbReference type="RefSeq" id="WP_039632318.1">
    <property type="nucleotide sequence ID" value="NZ_AYSO01000015.1"/>
</dbReference>
<dbReference type="InterPro" id="IPR001088">
    <property type="entry name" value="Glyco_hydro_4"/>
</dbReference>
<evidence type="ECO:0000256" key="1">
    <source>
        <dbReference type="ARBA" id="ARBA00010141"/>
    </source>
</evidence>
<dbReference type="CDD" id="cd05296">
    <property type="entry name" value="GH4_P_beta_glucosidase"/>
    <property type="match status" value="1"/>
</dbReference>
<comment type="caution">
    <text evidence="13">The sequence shown here is derived from an EMBL/GenBank/DDBJ whole genome shotgun (WGS) entry which is preliminary data.</text>
</comment>
<sequence length="435" mass="48758">MEGIKIAVIGGGSSYTPELIHGIIQRIEEFPVREIALVDVEEGQWKLDIISKLSLRMLNKHNIKTKIASTLNRKEAIKDADFVVTQFRVGGLKARLKDETIPLKYNLIGQETTGVGGFIKALRTIPVILDICKDISELAPEAFLINFTNPAGIITETVLNYTKVKAIGVCNVPITMRNNIGKLLEVESNRIRIDFIGLNHMVYGQCVYLDGEDITSEIIERLSNGASINMNNIPDLKWDKEFLKSLNMIPCPYHRYFYMKNEVLEEELEDIKNGHGTRAKQVMEIENKLFKIYDDENLDEKPSELDKRGGAYYSEAAVSLMSAVYNDKNEIHTVNIKNNGAILDLPNNSIIETNAIVNKNGATPISVGILPYSIRGLIQQVKAYETLTIEAAINGDYNQAFLALINNPLGGSINITKKLLKDILDENKEYLPQFK</sequence>
<dbReference type="Proteomes" id="UP000031366">
    <property type="component" value="Unassembled WGS sequence"/>
</dbReference>
<comment type="cofactor">
    <cofactor evidence="11">
        <name>NAD(+)</name>
        <dbReference type="ChEBI" id="CHEBI:57540"/>
    </cofactor>
    <text evidence="11">Binds 1 NAD(+) per subunit.</text>
</comment>
<dbReference type="InterPro" id="IPR022616">
    <property type="entry name" value="Glyco_hydro_4_C"/>
</dbReference>
<feature type="binding site" evidence="8">
    <location>
        <position position="149"/>
    </location>
    <ligand>
        <name>substrate</name>
    </ligand>
</feature>
<dbReference type="GO" id="GO:0004553">
    <property type="term" value="F:hydrolase activity, hydrolyzing O-glycosyl compounds"/>
    <property type="evidence" value="ECO:0007669"/>
    <property type="project" value="InterPro"/>
</dbReference>
<dbReference type="STRING" id="29341.RSJ17_13360"/>
<dbReference type="SUPFAM" id="SSF51735">
    <property type="entry name" value="NAD(P)-binding Rossmann-fold domains"/>
    <property type="match status" value="1"/>
</dbReference>
<evidence type="ECO:0000313" key="14">
    <source>
        <dbReference type="Proteomes" id="UP000031366"/>
    </source>
</evidence>
<feature type="binding site" evidence="9">
    <location>
        <position position="170"/>
    </location>
    <ligand>
        <name>Mn(2+)</name>
        <dbReference type="ChEBI" id="CHEBI:29035"/>
    </ligand>
</feature>
<evidence type="ECO:0000256" key="5">
    <source>
        <dbReference type="ARBA" id="ARBA00023027"/>
    </source>
</evidence>
<keyword evidence="7 11" id="KW-0326">Glycosidase</keyword>
<evidence type="ECO:0000259" key="12">
    <source>
        <dbReference type="Pfam" id="PF11975"/>
    </source>
</evidence>
<keyword evidence="14" id="KW-1185">Reference proteome</keyword>
<keyword evidence="9" id="KW-0170">Cobalt</keyword>
<evidence type="ECO:0000256" key="4">
    <source>
        <dbReference type="ARBA" id="ARBA00022801"/>
    </source>
</evidence>
<evidence type="ECO:0000313" key="13">
    <source>
        <dbReference type="EMBL" id="KIE47009.1"/>
    </source>
</evidence>
<organism evidence="13 14">
    <name type="scientific">Clostridium argentinense CDC 2741</name>
    <dbReference type="NCBI Taxonomy" id="1418104"/>
    <lineage>
        <taxon>Bacteria</taxon>
        <taxon>Bacillati</taxon>
        <taxon>Bacillota</taxon>
        <taxon>Clostridia</taxon>
        <taxon>Eubacteriales</taxon>
        <taxon>Clostridiaceae</taxon>
        <taxon>Clostridium</taxon>
    </lineage>
</organism>
<evidence type="ECO:0000256" key="7">
    <source>
        <dbReference type="ARBA" id="ARBA00023295"/>
    </source>
</evidence>
<dbReference type="Gene3D" id="3.90.110.10">
    <property type="entry name" value="Lactate dehydrogenase/glycoside hydrolase, family 4, C-terminal"/>
    <property type="match status" value="1"/>
</dbReference>
<dbReference type="OrthoDB" id="9808275at2"/>
<feature type="binding site" evidence="8">
    <location>
        <position position="95"/>
    </location>
    <ligand>
        <name>substrate</name>
    </ligand>
</feature>
<evidence type="ECO:0000256" key="6">
    <source>
        <dbReference type="ARBA" id="ARBA00023211"/>
    </source>
</evidence>
<evidence type="ECO:0000256" key="10">
    <source>
        <dbReference type="PIRSR" id="PIRSR601088-4"/>
    </source>
</evidence>
<dbReference type="PANTHER" id="PTHR32092:SF5">
    <property type="entry name" value="6-PHOSPHO-BETA-GLUCOSIDASE"/>
    <property type="match status" value="1"/>
</dbReference>
<dbReference type="EMBL" id="AYSO01000015">
    <property type="protein sequence ID" value="KIE47009.1"/>
    <property type="molecule type" value="Genomic_DNA"/>
</dbReference>
<name>A0A0C1U2D6_9CLOT</name>
<keyword evidence="9" id="KW-0408">Iron</keyword>
<dbReference type="Pfam" id="PF02056">
    <property type="entry name" value="Glyco_hydro_4"/>
    <property type="match status" value="1"/>
</dbReference>
<gene>
    <name evidence="13" type="ORF">U732_1373</name>
</gene>
<keyword evidence="9" id="KW-0533">Nickel</keyword>
<dbReference type="AlphaFoldDB" id="A0A0C1U2D6"/>
<keyword evidence="5 11" id="KW-0520">NAD</keyword>
<dbReference type="GO" id="GO:0046872">
    <property type="term" value="F:metal ion binding"/>
    <property type="evidence" value="ECO:0007669"/>
    <property type="project" value="UniProtKB-KW"/>
</dbReference>